<evidence type="ECO:0000313" key="4">
    <source>
        <dbReference type="Proteomes" id="UP001160334"/>
    </source>
</evidence>
<keyword evidence="4" id="KW-1185">Reference proteome</keyword>
<proteinExistence type="predicted"/>
<feature type="chain" id="PRO_5045997781" description="Nuclear transport factor 2 family protein" evidence="2">
    <location>
        <begin position="22"/>
        <end position="289"/>
    </location>
</feature>
<name>A0ABT6M6D9_9NOCA</name>
<comment type="caution">
    <text evidence="3">The sequence shown here is derived from an EMBL/GenBank/DDBJ whole genome shotgun (WGS) entry which is preliminary data.</text>
</comment>
<dbReference type="Proteomes" id="UP001160334">
    <property type="component" value="Unassembled WGS sequence"/>
</dbReference>
<gene>
    <name evidence="3" type="ORF">M2280_000526</name>
</gene>
<dbReference type="RefSeq" id="WP_280758689.1">
    <property type="nucleotide sequence ID" value="NZ_JARXVC010000001.1"/>
</dbReference>
<reference evidence="3 4" key="1">
    <citation type="submission" date="2023-04" db="EMBL/GenBank/DDBJ databases">
        <title>Forest soil microbial communities from Buena Vista Peninsula, Colon Province, Panama.</title>
        <authorList>
            <person name="Bouskill N."/>
        </authorList>
    </citation>
    <scope>NUCLEOTIDE SEQUENCE [LARGE SCALE GENOMIC DNA]</scope>
    <source>
        <strain evidence="3 4">CFH S0262</strain>
    </source>
</reference>
<organism evidence="3 4">
    <name type="scientific">Prescottella agglutinans</name>
    <dbReference type="NCBI Taxonomy" id="1644129"/>
    <lineage>
        <taxon>Bacteria</taxon>
        <taxon>Bacillati</taxon>
        <taxon>Actinomycetota</taxon>
        <taxon>Actinomycetes</taxon>
        <taxon>Mycobacteriales</taxon>
        <taxon>Nocardiaceae</taxon>
        <taxon>Prescottella</taxon>
    </lineage>
</organism>
<evidence type="ECO:0008006" key="5">
    <source>
        <dbReference type="Google" id="ProtNLM"/>
    </source>
</evidence>
<evidence type="ECO:0000256" key="1">
    <source>
        <dbReference type="SAM" id="MobiDB-lite"/>
    </source>
</evidence>
<dbReference type="PROSITE" id="PS51257">
    <property type="entry name" value="PROKAR_LIPOPROTEIN"/>
    <property type="match status" value="1"/>
</dbReference>
<evidence type="ECO:0000313" key="3">
    <source>
        <dbReference type="EMBL" id="MDH6279321.1"/>
    </source>
</evidence>
<feature type="region of interest" description="Disordered" evidence="1">
    <location>
        <begin position="195"/>
        <end position="214"/>
    </location>
</feature>
<sequence>MKRTVLIAAVVVAVASLTACGGSEDSSGQFSVLTTTSSANAPSTAVSSSASGVATSVQSEAEVRGEVTAAADRAAIYLNTIDSRNMAQVLRNNETVLTGSVLESMRAQWDQITADAVRLGKVEIPLEGNFVQVDALNVGAGTAQVTVHFSLESSRPGSLVTVFDHSIKLWMRKVQGAWKVEKFERIGEPRKVGTRPTTLAVQPSPVPTSRPLPTAQPVATTYAENCKQMMEFLDEVDRWNKAAGESWDRAQYVEEIITYMSQQPKWNSTPEKERGTAVRAFRAAGQGKC</sequence>
<feature type="signal peptide" evidence="2">
    <location>
        <begin position="1"/>
        <end position="21"/>
    </location>
</feature>
<keyword evidence="2" id="KW-0732">Signal</keyword>
<evidence type="ECO:0000256" key="2">
    <source>
        <dbReference type="SAM" id="SignalP"/>
    </source>
</evidence>
<accession>A0ABT6M6D9</accession>
<dbReference type="EMBL" id="JARXVC010000001">
    <property type="protein sequence ID" value="MDH6279321.1"/>
    <property type="molecule type" value="Genomic_DNA"/>
</dbReference>
<protein>
    <recommendedName>
        <fullName evidence="5">Nuclear transport factor 2 family protein</fullName>
    </recommendedName>
</protein>